<dbReference type="AlphaFoldDB" id="A0A835DCC7"/>
<dbReference type="PANTHER" id="PTHR13068:SF236">
    <property type="entry name" value="OS02G0749800 PROTEIN"/>
    <property type="match status" value="1"/>
</dbReference>
<sequence>MNSSFSSPRVPLLAMFRSLCFRWKWNGDSTTHFSFLQISSLKSISKSTVQQPSLTVDYLVNSCGLSLESARIAAQKIKIKTAKKPDSVLELFRNYGFTNTHITKLITRRPSLLLANPIKTLKPKMEFFRNNGISDPILAKFLSVDPNVLGSSLEKHIIPSFNYIKSFLRTNESIAFALGRAWILHSLPKQNITFLQNHGVPESNISKIIMTNPRTLCLKPDKFSETVMKIIEMGFDPSSLMFIHGLRTLAGMKNGLWEAKLAVYRSFGWSEDEILSMFRKQPMCMGFSEKKISTALDFFMNKLNWTRADISKYPTSLFLSLEKRTMPRCSVIEILLSKGLMKKGQMGTALIVVEDKFLKNYVVKHQEDLPQLLKIYQSKMGVL</sequence>
<keyword evidence="2" id="KW-0805">Transcription regulation</keyword>
<evidence type="ECO:0000256" key="2">
    <source>
        <dbReference type="ARBA" id="ARBA00022472"/>
    </source>
</evidence>
<dbReference type="OrthoDB" id="637682at2759"/>
<dbReference type="FunFam" id="1.25.70.10:FF:000001">
    <property type="entry name" value="Mitochondrial transcription termination factor-like"/>
    <property type="match status" value="1"/>
</dbReference>
<dbReference type="SMART" id="SM00733">
    <property type="entry name" value="Mterf"/>
    <property type="match status" value="6"/>
</dbReference>
<proteinExistence type="inferred from homology"/>
<keyword evidence="5" id="KW-1185">Reference proteome</keyword>
<dbReference type="InterPro" id="IPR003690">
    <property type="entry name" value="MTERF"/>
</dbReference>
<dbReference type="Proteomes" id="UP000655225">
    <property type="component" value="Unassembled WGS sequence"/>
</dbReference>
<dbReference type="PANTHER" id="PTHR13068">
    <property type="entry name" value="CGI-12 PROTEIN-RELATED"/>
    <property type="match status" value="1"/>
</dbReference>
<evidence type="ECO:0000256" key="1">
    <source>
        <dbReference type="ARBA" id="ARBA00007692"/>
    </source>
</evidence>
<evidence type="ECO:0000313" key="4">
    <source>
        <dbReference type="EMBL" id="KAF8395582.1"/>
    </source>
</evidence>
<dbReference type="GO" id="GO:0003676">
    <property type="term" value="F:nucleic acid binding"/>
    <property type="evidence" value="ECO:0007669"/>
    <property type="project" value="InterPro"/>
</dbReference>
<dbReference type="GO" id="GO:0006353">
    <property type="term" value="P:DNA-templated transcription termination"/>
    <property type="evidence" value="ECO:0007669"/>
    <property type="project" value="UniProtKB-KW"/>
</dbReference>
<evidence type="ECO:0000313" key="5">
    <source>
        <dbReference type="Proteomes" id="UP000655225"/>
    </source>
</evidence>
<keyword evidence="3" id="KW-0809">Transit peptide</keyword>
<accession>A0A835DCC7</accession>
<dbReference type="Gene3D" id="1.25.70.10">
    <property type="entry name" value="Transcription termination factor 3, mitochondrial"/>
    <property type="match status" value="2"/>
</dbReference>
<evidence type="ECO:0000256" key="3">
    <source>
        <dbReference type="ARBA" id="ARBA00022946"/>
    </source>
</evidence>
<keyword evidence="2" id="KW-0806">Transcription termination</keyword>
<comment type="caution">
    <text evidence="4">The sequence shown here is derived from an EMBL/GenBank/DDBJ whole genome shotgun (WGS) entry which is preliminary data.</text>
</comment>
<reference evidence="4 5" key="1">
    <citation type="submission" date="2020-04" db="EMBL/GenBank/DDBJ databases">
        <title>Plant Genome Project.</title>
        <authorList>
            <person name="Zhang R.-G."/>
        </authorList>
    </citation>
    <scope>NUCLEOTIDE SEQUENCE [LARGE SCALE GENOMIC DNA]</scope>
    <source>
        <strain evidence="4">YNK0</strain>
        <tissue evidence="4">Leaf</tissue>
    </source>
</reference>
<dbReference type="OMA" id="WPSFIVS"/>
<dbReference type="Pfam" id="PF02536">
    <property type="entry name" value="mTERF"/>
    <property type="match status" value="1"/>
</dbReference>
<gene>
    <name evidence="4" type="ORF">HHK36_019532</name>
</gene>
<organism evidence="4 5">
    <name type="scientific">Tetracentron sinense</name>
    <name type="common">Spur-leaf</name>
    <dbReference type="NCBI Taxonomy" id="13715"/>
    <lineage>
        <taxon>Eukaryota</taxon>
        <taxon>Viridiplantae</taxon>
        <taxon>Streptophyta</taxon>
        <taxon>Embryophyta</taxon>
        <taxon>Tracheophyta</taxon>
        <taxon>Spermatophyta</taxon>
        <taxon>Magnoliopsida</taxon>
        <taxon>Trochodendrales</taxon>
        <taxon>Trochodendraceae</taxon>
        <taxon>Tetracentron</taxon>
    </lineage>
</organism>
<protein>
    <submittedName>
        <fullName evidence="4">Uncharacterized protein</fullName>
    </submittedName>
</protein>
<keyword evidence="2" id="KW-0804">Transcription</keyword>
<dbReference type="EMBL" id="JABCRI010000013">
    <property type="protein sequence ID" value="KAF8395582.1"/>
    <property type="molecule type" value="Genomic_DNA"/>
</dbReference>
<comment type="similarity">
    <text evidence="1">Belongs to the mTERF family.</text>
</comment>
<name>A0A835DCC7_TETSI</name>
<dbReference type="InterPro" id="IPR038538">
    <property type="entry name" value="MTERF_sf"/>
</dbReference>